<keyword evidence="2" id="KW-0812">Transmembrane</keyword>
<accession>A0A086TGY8</accession>
<evidence type="ECO:0000256" key="1">
    <source>
        <dbReference type="SAM" id="MobiDB-lite"/>
    </source>
</evidence>
<reference evidence="4" key="1">
    <citation type="journal article" date="2014" name="Genome Announc.">
        <title>Genome sequence and annotation of Acremonium chrysogenum, producer of the beta-lactam antibiotic cephalosporin C.</title>
        <authorList>
            <person name="Terfehr D."/>
            <person name="Dahlmann T.A."/>
            <person name="Specht T."/>
            <person name="Zadra I."/>
            <person name="Kuernsteiner H."/>
            <person name="Kueck U."/>
        </authorList>
    </citation>
    <scope>NUCLEOTIDE SEQUENCE [LARGE SCALE GENOMIC DNA]</scope>
    <source>
        <strain evidence="4">ATCC 11550 / CBS 779.69 / DSM 880 / IAM 14645 / JCM 23072 / IMI 49137</strain>
    </source>
</reference>
<protein>
    <submittedName>
        <fullName evidence="3">Uncharacterized protein</fullName>
    </submittedName>
</protein>
<evidence type="ECO:0000256" key="2">
    <source>
        <dbReference type="SAM" id="Phobius"/>
    </source>
</evidence>
<keyword evidence="4" id="KW-1185">Reference proteome</keyword>
<sequence>MWVDTSRTSQGDLLQIPTLDVRRQFDNFRPSHHHDTPIDHSPLLHDASHYHPQDVPRDSSHVAPGAGESVPNHFGGVLQLMICVIQKEDQAGHTISQRLRKIKQIPLELYPLAVVVGFALVAAGYSCVRKFVVDKNLRLARQGPAAREDH</sequence>
<proteinExistence type="predicted"/>
<dbReference type="HOGENOM" id="CLU_1739959_0_0_1"/>
<feature type="compositionally biased region" description="Basic and acidic residues" evidence="1">
    <location>
        <begin position="33"/>
        <end position="60"/>
    </location>
</feature>
<feature type="region of interest" description="Disordered" evidence="1">
    <location>
        <begin position="27"/>
        <end position="68"/>
    </location>
</feature>
<evidence type="ECO:0000313" key="3">
    <source>
        <dbReference type="EMBL" id="KFH48620.1"/>
    </source>
</evidence>
<dbReference type="Pfam" id="PF06522">
    <property type="entry name" value="B12D"/>
    <property type="match status" value="1"/>
</dbReference>
<dbReference type="EMBL" id="JPKY01000002">
    <property type="protein sequence ID" value="KFH48620.1"/>
    <property type="molecule type" value="Genomic_DNA"/>
</dbReference>
<comment type="caution">
    <text evidence="3">The sequence shown here is derived from an EMBL/GenBank/DDBJ whole genome shotgun (WGS) entry which is preliminary data.</text>
</comment>
<dbReference type="InterPro" id="IPR010530">
    <property type="entry name" value="B12D"/>
</dbReference>
<dbReference type="AlphaFoldDB" id="A0A086TGY8"/>
<dbReference type="Proteomes" id="UP000029964">
    <property type="component" value="Unassembled WGS sequence"/>
</dbReference>
<name>A0A086TGY8_HAPC1</name>
<gene>
    <name evidence="3" type="ORF">ACRE_004570</name>
</gene>
<evidence type="ECO:0000313" key="4">
    <source>
        <dbReference type="Proteomes" id="UP000029964"/>
    </source>
</evidence>
<keyword evidence="2" id="KW-0472">Membrane</keyword>
<organism evidence="3 4">
    <name type="scientific">Hapsidospora chrysogenum (strain ATCC 11550 / CBS 779.69 / DSM 880 / IAM 14645 / JCM 23072 / IMI 49137)</name>
    <name type="common">Acremonium chrysogenum</name>
    <dbReference type="NCBI Taxonomy" id="857340"/>
    <lineage>
        <taxon>Eukaryota</taxon>
        <taxon>Fungi</taxon>
        <taxon>Dikarya</taxon>
        <taxon>Ascomycota</taxon>
        <taxon>Pezizomycotina</taxon>
        <taxon>Sordariomycetes</taxon>
        <taxon>Hypocreomycetidae</taxon>
        <taxon>Hypocreales</taxon>
        <taxon>Bionectriaceae</taxon>
        <taxon>Hapsidospora</taxon>
    </lineage>
</organism>
<dbReference type="OrthoDB" id="202195at2759"/>
<feature type="transmembrane region" description="Helical" evidence="2">
    <location>
        <begin position="109"/>
        <end position="128"/>
    </location>
</feature>
<keyword evidence="2" id="KW-1133">Transmembrane helix</keyword>